<accession>A0A9Q9AIR0</accession>
<dbReference type="EMBL" id="CP099418">
    <property type="protein sequence ID" value="USW46842.1"/>
    <property type="molecule type" value="Genomic_DNA"/>
</dbReference>
<gene>
    <name evidence="1" type="ORF">Slin15195_G001610</name>
</gene>
<sequence>MQEQEIEKSYVDPANVDELVREPKAKFKAGDKVSMVVVNGEDLVSGTFTVVDAKRQAGKATYKLKTGRGILHDDGKYFAENQLTRSR</sequence>
<dbReference type="Proteomes" id="UP001056384">
    <property type="component" value="Chromosome 1"/>
</dbReference>
<organism evidence="1 2">
    <name type="scientific">Septoria linicola</name>
    <dbReference type="NCBI Taxonomy" id="215465"/>
    <lineage>
        <taxon>Eukaryota</taxon>
        <taxon>Fungi</taxon>
        <taxon>Dikarya</taxon>
        <taxon>Ascomycota</taxon>
        <taxon>Pezizomycotina</taxon>
        <taxon>Dothideomycetes</taxon>
        <taxon>Dothideomycetidae</taxon>
        <taxon>Mycosphaerellales</taxon>
        <taxon>Mycosphaerellaceae</taxon>
        <taxon>Septoria</taxon>
    </lineage>
</organism>
<keyword evidence="2" id="KW-1185">Reference proteome</keyword>
<evidence type="ECO:0000313" key="1">
    <source>
        <dbReference type="EMBL" id="USW46842.1"/>
    </source>
</evidence>
<reference evidence="1" key="1">
    <citation type="submission" date="2022-06" db="EMBL/GenBank/DDBJ databases">
        <title>Complete genome sequences of two strains of the flax pathogen Septoria linicola.</title>
        <authorList>
            <person name="Lapalu N."/>
            <person name="Simon A."/>
            <person name="Demenou B."/>
            <person name="Paumier D."/>
            <person name="Guillot M.-P."/>
            <person name="Gout L."/>
            <person name="Valade R."/>
        </authorList>
    </citation>
    <scope>NUCLEOTIDE SEQUENCE</scope>
    <source>
        <strain evidence="1">SE15195</strain>
    </source>
</reference>
<evidence type="ECO:0000313" key="2">
    <source>
        <dbReference type="Proteomes" id="UP001056384"/>
    </source>
</evidence>
<protein>
    <submittedName>
        <fullName evidence="1">Uncharacterized protein</fullName>
    </submittedName>
</protein>
<name>A0A9Q9AIR0_9PEZI</name>
<proteinExistence type="predicted"/>
<dbReference type="AlphaFoldDB" id="A0A9Q9AIR0"/>